<protein>
    <submittedName>
        <fullName evidence="1">Uncharacterized protein</fullName>
    </submittedName>
</protein>
<evidence type="ECO:0000313" key="2">
    <source>
        <dbReference type="Proteomes" id="UP000222542"/>
    </source>
</evidence>
<evidence type="ECO:0000313" key="1">
    <source>
        <dbReference type="EMBL" id="PHT75702.1"/>
    </source>
</evidence>
<dbReference type="AlphaFoldDB" id="A0A2G2Z114"/>
<name>A0A2G2Z114_CAPAN</name>
<organism evidence="1 2">
    <name type="scientific">Capsicum annuum</name>
    <name type="common">Capsicum pepper</name>
    <dbReference type="NCBI Taxonomy" id="4072"/>
    <lineage>
        <taxon>Eukaryota</taxon>
        <taxon>Viridiplantae</taxon>
        <taxon>Streptophyta</taxon>
        <taxon>Embryophyta</taxon>
        <taxon>Tracheophyta</taxon>
        <taxon>Spermatophyta</taxon>
        <taxon>Magnoliopsida</taxon>
        <taxon>eudicotyledons</taxon>
        <taxon>Gunneridae</taxon>
        <taxon>Pentapetalae</taxon>
        <taxon>asterids</taxon>
        <taxon>lamiids</taxon>
        <taxon>Solanales</taxon>
        <taxon>Solanaceae</taxon>
        <taxon>Solanoideae</taxon>
        <taxon>Capsiceae</taxon>
        <taxon>Capsicum</taxon>
    </lineage>
</organism>
<reference evidence="1 2" key="1">
    <citation type="journal article" date="2014" name="Nat. Genet.">
        <title>Genome sequence of the hot pepper provides insights into the evolution of pungency in Capsicum species.</title>
        <authorList>
            <person name="Kim S."/>
            <person name="Park M."/>
            <person name="Yeom S.I."/>
            <person name="Kim Y.M."/>
            <person name="Lee J.M."/>
            <person name="Lee H.A."/>
            <person name="Seo E."/>
            <person name="Choi J."/>
            <person name="Cheong K."/>
            <person name="Kim K.T."/>
            <person name="Jung K."/>
            <person name="Lee G.W."/>
            <person name="Oh S.K."/>
            <person name="Bae C."/>
            <person name="Kim S.B."/>
            <person name="Lee H.Y."/>
            <person name="Kim S.Y."/>
            <person name="Kim M.S."/>
            <person name="Kang B.C."/>
            <person name="Jo Y.D."/>
            <person name="Yang H.B."/>
            <person name="Jeong H.J."/>
            <person name="Kang W.H."/>
            <person name="Kwon J.K."/>
            <person name="Shin C."/>
            <person name="Lim J.Y."/>
            <person name="Park J.H."/>
            <person name="Huh J.H."/>
            <person name="Kim J.S."/>
            <person name="Kim B.D."/>
            <person name="Cohen O."/>
            <person name="Paran I."/>
            <person name="Suh M.C."/>
            <person name="Lee S.B."/>
            <person name="Kim Y.K."/>
            <person name="Shin Y."/>
            <person name="Noh S.J."/>
            <person name="Park J."/>
            <person name="Seo Y.S."/>
            <person name="Kwon S.Y."/>
            <person name="Kim H.A."/>
            <person name="Park J.M."/>
            <person name="Kim H.J."/>
            <person name="Choi S.B."/>
            <person name="Bosland P.W."/>
            <person name="Reeves G."/>
            <person name="Jo S.H."/>
            <person name="Lee B.W."/>
            <person name="Cho H.T."/>
            <person name="Choi H.S."/>
            <person name="Lee M.S."/>
            <person name="Yu Y."/>
            <person name="Do Choi Y."/>
            <person name="Park B.S."/>
            <person name="van Deynze A."/>
            <person name="Ashrafi H."/>
            <person name="Hill T."/>
            <person name="Kim W.T."/>
            <person name="Pai H.S."/>
            <person name="Ahn H.K."/>
            <person name="Yeam I."/>
            <person name="Giovannoni J.J."/>
            <person name="Rose J.K."/>
            <person name="Sorensen I."/>
            <person name="Lee S.J."/>
            <person name="Kim R.W."/>
            <person name="Choi I.Y."/>
            <person name="Choi B.S."/>
            <person name="Lim J.S."/>
            <person name="Lee Y.H."/>
            <person name="Choi D."/>
        </authorList>
    </citation>
    <scope>NUCLEOTIDE SEQUENCE [LARGE SCALE GENOMIC DNA]</scope>
    <source>
        <strain evidence="2">cv. CM334</strain>
    </source>
</reference>
<keyword evidence="2" id="KW-1185">Reference proteome</keyword>
<accession>A0A2G2Z114</accession>
<dbReference type="Gramene" id="PHT75702">
    <property type="protein sequence ID" value="PHT75702"/>
    <property type="gene ID" value="T459_19224"/>
</dbReference>
<dbReference type="EMBL" id="AYRZ02000007">
    <property type="protein sequence ID" value="PHT75702.1"/>
    <property type="molecule type" value="Genomic_DNA"/>
</dbReference>
<comment type="caution">
    <text evidence="1">The sequence shown here is derived from an EMBL/GenBank/DDBJ whole genome shotgun (WGS) entry which is preliminary data.</text>
</comment>
<dbReference type="Proteomes" id="UP000222542">
    <property type="component" value="Unassembled WGS sequence"/>
</dbReference>
<proteinExistence type="predicted"/>
<sequence>MEKLTKLKDAIKKKVEGAEREGYTPKLDVLNDSGIKGELSGILQLASDLYFGNCIGLKTLISYNSFDGLTALHVGSCSCAFGPVEEGSGQFDLFPRYLRLYSVCFLKSVSDFSIFWV</sequence>
<reference evidence="1 2" key="2">
    <citation type="journal article" date="2017" name="Genome Biol.">
        <title>New reference genome sequences of hot pepper reveal the massive evolution of plant disease-resistance genes by retroduplication.</title>
        <authorList>
            <person name="Kim S."/>
            <person name="Park J."/>
            <person name="Yeom S.I."/>
            <person name="Kim Y.M."/>
            <person name="Seo E."/>
            <person name="Kim K.T."/>
            <person name="Kim M.S."/>
            <person name="Lee J.M."/>
            <person name="Cheong K."/>
            <person name="Shin H.S."/>
            <person name="Kim S.B."/>
            <person name="Han K."/>
            <person name="Lee J."/>
            <person name="Park M."/>
            <person name="Lee H.A."/>
            <person name="Lee H.Y."/>
            <person name="Lee Y."/>
            <person name="Oh S."/>
            <person name="Lee J.H."/>
            <person name="Choi E."/>
            <person name="Choi E."/>
            <person name="Lee S.E."/>
            <person name="Jeon J."/>
            <person name="Kim H."/>
            <person name="Choi G."/>
            <person name="Song H."/>
            <person name="Lee J."/>
            <person name="Lee S.C."/>
            <person name="Kwon J.K."/>
            <person name="Lee H.Y."/>
            <person name="Koo N."/>
            <person name="Hong Y."/>
            <person name="Kim R.W."/>
            <person name="Kang W.H."/>
            <person name="Huh J.H."/>
            <person name="Kang B.C."/>
            <person name="Yang T.J."/>
            <person name="Lee Y.H."/>
            <person name="Bennetzen J.L."/>
            <person name="Choi D."/>
        </authorList>
    </citation>
    <scope>NUCLEOTIDE SEQUENCE [LARGE SCALE GENOMIC DNA]</scope>
    <source>
        <strain evidence="2">cv. CM334</strain>
    </source>
</reference>
<gene>
    <name evidence="1" type="ORF">T459_19224</name>
</gene>